<dbReference type="KEGG" id="sace:GIY23_09075"/>
<dbReference type="InterPro" id="IPR011009">
    <property type="entry name" value="Kinase-like_dom_sf"/>
</dbReference>
<dbReference type="RefSeq" id="WP_154076242.1">
    <property type="nucleotide sequence ID" value="NZ_CP045929.1"/>
</dbReference>
<reference evidence="2" key="1">
    <citation type="submission" date="2019-11" db="EMBL/GenBank/DDBJ databases">
        <title>The complete genome sequence of Saccharopolyspora sp. E2A.</title>
        <authorList>
            <person name="Zhang G."/>
        </authorList>
    </citation>
    <scope>NUCLEOTIDE SEQUENCE [LARGE SCALE GENOMIC DNA]</scope>
    <source>
        <strain evidence="2">E2A</strain>
    </source>
</reference>
<dbReference type="AlphaFoldDB" id="A0A5Q3Q4V8"/>
<gene>
    <name evidence="1" type="ORF">GIY23_09075</name>
</gene>
<proteinExistence type="predicted"/>
<evidence type="ECO:0000313" key="1">
    <source>
        <dbReference type="EMBL" id="QGK69648.1"/>
    </source>
</evidence>
<sequence length="401" mass="44546">MSVEITTGPPEVRVPASSEVSDTLRTAEAVLSKRAGASVRLADAEDLGGSERSVVMRVRVAETPFELPRTLVVKHYGEHPEWERSDPFAHEAASCQLATALPPEIRVGPELIAHDVQERLLVLEDLGKGSTLADVLFADDPRAAERALLGWARSLGRMHTSQAGREADFEALMRRLGASSWQDPVADDIRRALDELPALFDQLLSVPTSDPVRQRMHGAAELLGSTRYRSFSPSDICPDNSLVTGNGVRFLDFEWGCVRDIVLDAAYLQFPFPSSWCSYAMPENLGESLLATWRSEVVEVWPDLDDDAVLLPRLFDAHLLWVWVSTWWFLPRTGELDSPIDVHMPSPRRSTALVDRWRRVREDAQAAGAPEIAEYADLIVDALVDRFGSGALELLPYPAFR</sequence>
<dbReference type="Proteomes" id="UP000371041">
    <property type="component" value="Chromosome"/>
</dbReference>
<dbReference type="SUPFAM" id="SSF56112">
    <property type="entry name" value="Protein kinase-like (PK-like)"/>
    <property type="match status" value="1"/>
</dbReference>
<dbReference type="EMBL" id="CP045929">
    <property type="protein sequence ID" value="QGK69648.1"/>
    <property type="molecule type" value="Genomic_DNA"/>
</dbReference>
<keyword evidence="2" id="KW-1185">Reference proteome</keyword>
<organism evidence="1 2">
    <name type="scientific">Allosaccharopolyspora coralli</name>
    <dbReference type="NCBI Taxonomy" id="2665642"/>
    <lineage>
        <taxon>Bacteria</taxon>
        <taxon>Bacillati</taxon>
        <taxon>Actinomycetota</taxon>
        <taxon>Actinomycetes</taxon>
        <taxon>Pseudonocardiales</taxon>
        <taxon>Pseudonocardiaceae</taxon>
        <taxon>Allosaccharopolyspora</taxon>
    </lineage>
</organism>
<evidence type="ECO:0000313" key="2">
    <source>
        <dbReference type="Proteomes" id="UP000371041"/>
    </source>
</evidence>
<evidence type="ECO:0008006" key="3">
    <source>
        <dbReference type="Google" id="ProtNLM"/>
    </source>
</evidence>
<protein>
    <recommendedName>
        <fullName evidence="3">Phosphotransferase</fullName>
    </recommendedName>
</protein>
<accession>A0A5Q3Q4V8</accession>
<name>A0A5Q3Q4V8_9PSEU</name>